<dbReference type="Gene3D" id="1.10.10.60">
    <property type="entry name" value="Homeodomain-like"/>
    <property type="match status" value="1"/>
</dbReference>
<dbReference type="GO" id="GO:0000977">
    <property type="term" value="F:RNA polymerase II transcription regulatory region sequence-specific DNA binding"/>
    <property type="evidence" value="ECO:0007669"/>
    <property type="project" value="TreeGrafter"/>
</dbReference>
<evidence type="ECO:0000256" key="3">
    <source>
        <dbReference type="ARBA" id="ARBA00023125"/>
    </source>
</evidence>
<keyword evidence="3 6" id="KW-0238">DNA-binding</keyword>
<evidence type="ECO:0000259" key="8">
    <source>
        <dbReference type="PROSITE" id="PS50071"/>
    </source>
</evidence>
<gene>
    <name evidence="9" type="ORF">GWI33_023270</name>
</gene>
<evidence type="ECO:0000256" key="2">
    <source>
        <dbReference type="ARBA" id="ARBA00022473"/>
    </source>
</evidence>
<dbReference type="PANTHER" id="PTHR24329">
    <property type="entry name" value="HOMEOBOX PROTEIN ARISTALESS"/>
    <property type="match status" value="1"/>
</dbReference>
<dbReference type="SUPFAM" id="SSF46689">
    <property type="entry name" value="Homeodomain-like"/>
    <property type="match status" value="1"/>
</dbReference>
<proteinExistence type="predicted"/>
<name>A0A834IZT6_RHYFE</name>
<dbReference type="SMART" id="SM00389">
    <property type="entry name" value="HOX"/>
    <property type="match status" value="1"/>
</dbReference>
<dbReference type="FunFam" id="1.10.10.60:FF:000102">
    <property type="entry name" value="Aristaless related homeobox"/>
    <property type="match status" value="1"/>
</dbReference>
<dbReference type="Pfam" id="PF00046">
    <property type="entry name" value="Homeodomain"/>
    <property type="match status" value="1"/>
</dbReference>
<accession>A0A834IZT6</accession>
<dbReference type="Proteomes" id="UP000625711">
    <property type="component" value="Unassembled WGS sequence"/>
</dbReference>
<keyword evidence="2" id="KW-0217">Developmental protein</keyword>
<dbReference type="InterPro" id="IPR017970">
    <property type="entry name" value="Homeobox_CS"/>
</dbReference>
<evidence type="ECO:0000256" key="7">
    <source>
        <dbReference type="RuleBase" id="RU000682"/>
    </source>
</evidence>
<dbReference type="EMBL" id="JAACXV010000094">
    <property type="protein sequence ID" value="KAF7283632.1"/>
    <property type="molecule type" value="Genomic_DNA"/>
</dbReference>
<dbReference type="InterPro" id="IPR050649">
    <property type="entry name" value="Paired_Homeobox_TFs"/>
</dbReference>
<evidence type="ECO:0000313" key="10">
    <source>
        <dbReference type="Proteomes" id="UP000625711"/>
    </source>
</evidence>
<protein>
    <recommendedName>
        <fullName evidence="8">Homeobox domain-containing protein</fullName>
    </recommendedName>
</protein>
<feature type="domain" description="Homeobox" evidence="8">
    <location>
        <begin position="69"/>
        <end position="129"/>
    </location>
</feature>
<comment type="subcellular location">
    <subcellularLocation>
        <location evidence="1 6 7">Nucleus</location>
    </subcellularLocation>
</comment>
<evidence type="ECO:0000256" key="6">
    <source>
        <dbReference type="PROSITE-ProRule" id="PRU00108"/>
    </source>
</evidence>
<evidence type="ECO:0000313" key="9">
    <source>
        <dbReference type="EMBL" id="KAF7283632.1"/>
    </source>
</evidence>
<dbReference type="PANTHER" id="PTHR24329:SF543">
    <property type="entry name" value="FI01017P-RELATED"/>
    <property type="match status" value="1"/>
</dbReference>
<evidence type="ECO:0000256" key="5">
    <source>
        <dbReference type="ARBA" id="ARBA00023242"/>
    </source>
</evidence>
<organism evidence="9 10">
    <name type="scientific">Rhynchophorus ferrugineus</name>
    <name type="common">Red palm weevil</name>
    <name type="synonym">Curculio ferrugineus</name>
    <dbReference type="NCBI Taxonomy" id="354439"/>
    <lineage>
        <taxon>Eukaryota</taxon>
        <taxon>Metazoa</taxon>
        <taxon>Ecdysozoa</taxon>
        <taxon>Arthropoda</taxon>
        <taxon>Hexapoda</taxon>
        <taxon>Insecta</taxon>
        <taxon>Pterygota</taxon>
        <taxon>Neoptera</taxon>
        <taxon>Endopterygota</taxon>
        <taxon>Coleoptera</taxon>
        <taxon>Polyphaga</taxon>
        <taxon>Cucujiformia</taxon>
        <taxon>Curculionidae</taxon>
        <taxon>Dryophthorinae</taxon>
        <taxon>Rhynchophorus</taxon>
    </lineage>
</organism>
<dbReference type="GO" id="GO:0000981">
    <property type="term" value="F:DNA-binding transcription factor activity, RNA polymerase II-specific"/>
    <property type="evidence" value="ECO:0007669"/>
    <property type="project" value="InterPro"/>
</dbReference>
<dbReference type="GO" id="GO:0005634">
    <property type="term" value="C:nucleus"/>
    <property type="evidence" value="ECO:0007669"/>
    <property type="project" value="UniProtKB-SubCell"/>
</dbReference>
<evidence type="ECO:0000256" key="1">
    <source>
        <dbReference type="ARBA" id="ARBA00004123"/>
    </source>
</evidence>
<reference evidence="9" key="1">
    <citation type="submission" date="2020-08" db="EMBL/GenBank/DDBJ databases">
        <title>Genome sequencing and assembly of the red palm weevil Rhynchophorus ferrugineus.</title>
        <authorList>
            <person name="Dias G.B."/>
            <person name="Bergman C.M."/>
            <person name="Manee M."/>
        </authorList>
    </citation>
    <scope>NUCLEOTIDE SEQUENCE</scope>
    <source>
        <strain evidence="9">AA-2017</strain>
        <tissue evidence="9">Whole larva</tissue>
    </source>
</reference>
<comment type="caution">
    <text evidence="9">The sequence shown here is derived from an EMBL/GenBank/DDBJ whole genome shotgun (WGS) entry which is preliminary data.</text>
</comment>
<dbReference type="CDD" id="cd00086">
    <property type="entry name" value="homeodomain"/>
    <property type="match status" value="1"/>
</dbReference>
<sequence>MDLNKINKSQIIGDALESQCSYSINGLLNSLAEPREKDCGEDEKYEYAETLKHFPNEEESSIDNINSKRKQRRYRTTFSNYQLEELERAFSKTHYPDVFFREELALRIDLTEARVQVWFQNRRAKWRKQEKNLSKVMGNMTNSGNSNMQIHMARCPTPLDSPINFPSSESPNTSNLFLGLEWPNIISSIPFSTTSPNDICINPHQMIETTHRNLSPEQCQINISLTEPVTSQQIIQTNLMDSSSLSTNNLTISMETFLENSMQNSKTNNQCPEEKCSMDQCPLETSCPRESNSLNHHIEDSIATRNVFSEMEDECLDLGMTSCKENDEDISIDSDLLTLKPKLKNINYCSNN</sequence>
<evidence type="ECO:0000256" key="4">
    <source>
        <dbReference type="ARBA" id="ARBA00023155"/>
    </source>
</evidence>
<dbReference type="InterPro" id="IPR001356">
    <property type="entry name" value="HD"/>
</dbReference>
<keyword evidence="10" id="KW-1185">Reference proteome</keyword>
<feature type="DNA-binding region" description="Homeobox" evidence="6">
    <location>
        <begin position="71"/>
        <end position="130"/>
    </location>
</feature>
<dbReference type="PROSITE" id="PS50071">
    <property type="entry name" value="HOMEOBOX_2"/>
    <property type="match status" value="1"/>
</dbReference>
<dbReference type="InterPro" id="IPR009057">
    <property type="entry name" value="Homeodomain-like_sf"/>
</dbReference>
<keyword evidence="4 6" id="KW-0371">Homeobox</keyword>
<dbReference type="AlphaFoldDB" id="A0A834IZT6"/>
<keyword evidence="5 6" id="KW-0539">Nucleus</keyword>
<dbReference type="PROSITE" id="PS00027">
    <property type="entry name" value="HOMEOBOX_1"/>
    <property type="match status" value="1"/>
</dbReference>
<dbReference type="OrthoDB" id="6159439at2759"/>